<evidence type="ECO:0000256" key="3">
    <source>
        <dbReference type="SAM" id="MobiDB-lite"/>
    </source>
</evidence>
<dbReference type="Gene3D" id="3.30.70.330">
    <property type="match status" value="1"/>
</dbReference>
<evidence type="ECO:0008006" key="8">
    <source>
        <dbReference type="Google" id="ProtNLM"/>
    </source>
</evidence>
<dbReference type="AlphaFoldDB" id="A0A835H2U7"/>
<dbReference type="GO" id="GO:1990904">
    <property type="term" value="C:ribonucleoprotein complex"/>
    <property type="evidence" value="ECO:0007669"/>
    <property type="project" value="TreeGrafter"/>
</dbReference>
<dbReference type="OrthoDB" id="339151at2759"/>
<evidence type="ECO:0000313" key="6">
    <source>
        <dbReference type="EMBL" id="KAF9591561.1"/>
    </source>
</evidence>
<sequence>MATPTAAKSPGASVVGNAFVEQYYHILHKSPELVYRFYQDSSMIARPDANGAMTSVTTMKAINDLIISLDYQKYKAEIFSADAQESHKDGVMVLVTGCLTGKDNMQRKFAQSFFLAPQDVGYFVFNDVFRYVDENESLHTNSVALNRNVESVESNNVSPDRDLTHVSEHPVTKPVTSLVEESLDNNEEVHNPSDYEEGSVDDVEVIAEPAAHSGQNEALPITETASSLPHEDAIKKSYASILKVVKGTRTPIPVYVPANSAKVASGKTDQQSVRLAVAAPRPEAPPPSSNAAAEITDAHEEVEGHSIYIRSLGMNVTIEEVEEEFKKFGIVKPGGIQVRINKQQGYCFGFVEFEELSSMHSALEASPITIGGRQAFIEQKRTTSRGKGNVAGTGKNRVVGRGPPNREGIRTDNFRARGNFGGGRGFGRNNFGNRGEFSGRGRGALGRGVEGYQRVNQNVSGRTGRQGGVNQTNSS</sequence>
<gene>
    <name evidence="6" type="ORF">IFM89_004615</name>
</gene>
<evidence type="ECO:0000259" key="5">
    <source>
        <dbReference type="PROSITE" id="PS50177"/>
    </source>
</evidence>
<dbReference type="InterPro" id="IPR039539">
    <property type="entry name" value="Ras_GTPase_bind_prot"/>
</dbReference>
<name>A0A835H2U7_9MAGN</name>
<dbReference type="GO" id="GO:0005829">
    <property type="term" value="C:cytosol"/>
    <property type="evidence" value="ECO:0007669"/>
    <property type="project" value="TreeGrafter"/>
</dbReference>
<dbReference type="InterPro" id="IPR012677">
    <property type="entry name" value="Nucleotide-bd_a/b_plait_sf"/>
</dbReference>
<keyword evidence="1 2" id="KW-0694">RNA-binding</keyword>
<organism evidence="6 7">
    <name type="scientific">Coptis chinensis</name>
    <dbReference type="NCBI Taxonomy" id="261450"/>
    <lineage>
        <taxon>Eukaryota</taxon>
        <taxon>Viridiplantae</taxon>
        <taxon>Streptophyta</taxon>
        <taxon>Embryophyta</taxon>
        <taxon>Tracheophyta</taxon>
        <taxon>Spermatophyta</taxon>
        <taxon>Magnoliopsida</taxon>
        <taxon>Ranunculales</taxon>
        <taxon>Ranunculaceae</taxon>
        <taxon>Coptidoideae</taxon>
        <taxon>Coptis</taxon>
    </lineage>
</organism>
<keyword evidence="7" id="KW-1185">Reference proteome</keyword>
<dbReference type="Pfam" id="PF02136">
    <property type="entry name" value="NTF2"/>
    <property type="match status" value="1"/>
</dbReference>
<dbReference type="InterPro" id="IPR002075">
    <property type="entry name" value="NTF2_dom"/>
</dbReference>
<dbReference type="SUPFAM" id="SSF54928">
    <property type="entry name" value="RNA-binding domain, RBD"/>
    <property type="match status" value="1"/>
</dbReference>
<dbReference type="CDD" id="cd00780">
    <property type="entry name" value="NTF2"/>
    <property type="match status" value="1"/>
</dbReference>
<reference evidence="6 7" key="1">
    <citation type="submission" date="2020-10" db="EMBL/GenBank/DDBJ databases">
        <title>The Coptis chinensis genome and diversification of protoberbering-type alkaloids.</title>
        <authorList>
            <person name="Wang B."/>
            <person name="Shu S."/>
            <person name="Song C."/>
            <person name="Liu Y."/>
        </authorList>
    </citation>
    <scope>NUCLEOTIDE SEQUENCE [LARGE SCALE GENOMIC DNA]</scope>
    <source>
        <strain evidence="6">HL-2020</strain>
        <tissue evidence="6">Leaf</tissue>
    </source>
</reference>
<proteinExistence type="predicted"/>
<feature type="domain" description="RRM" evidence="4">
    <location>
        <begin position="305"/>
        <end position="382"/>
    </location>
</feature>
<evidence type="ECO:0000313" key="7">
    <source>
        <dbReference type="Proteomes" id="UP000631114"/>
    </source>
</evidence>
<feature type="compositionally biased region" description="Low complexity" evidence="3">
    <location>
        <begin position="427"/>
        <end position="436"/>
    </location>
</feature>
<dbReference type="SUPFAM" id="SSF54427">
    <property type="entry name" value="NTF2-like"/>
    <property type="match status" value="1"/>
</dbReference>
<dbReference type="PROSITE" id="PS50177">
    <property type="entry name" value="NTF2_DOMAIN"/>
    <property type="match status" value="1"/>
</dbReference>
<dbReference type="InterPro" id="IPR000504">
    <property type="entry name" value="RRM_dom"/>
</dbReference>
<dbReference type="PANTHER" id="PTHR10693:SF75">
    <property type="entry name" value="NUCLEAR TRANSPORT FACTOR 2"/>
    <property type="match status" value="1"/>
</dbReference>
<comment type="caution">
    <text evidence="6">The sequence shown here is derived from an EMBL/GenBank/DDBJ whole genome shotgun (WGS) entry which is preliminary data.</text>
</comment>
<dbReference type="Gene3D" id="3.10.450.50">
    <property type="match status" value="1"/>
</dbReference>
<dbReference type="InterPro" id="IPR035979">
    <property type="entry name" value="RBD_domain_sf"/>
</dbReference>
<dbReference type="PROSITE" id="PS50102">
    <property type="entry name" value="RRM"/>
    <property type="match status" value="1"/>
</dbReference>
<dbReference type="SMART" id="SM00360">
    <property type="entry name" value="RRM"/>
    <property type="match status" value="1"/>
</dbReference>
<dbReference type="InterPro" id="IPR018222">
    <property type="entry name" value="Nuclear_transport_factor_2_euk"/>
</dbReference>
<accession>A0A835H2U7</accession>
<dbReference type="GO" id="GO:0003729">
    <property type="term" value="F:mRNA binding"/>
    <property type="evidence" value="ECO:0007669"/>
    <property type="project" value="TreeGrafter"/>
</dbReference>
<dbReference type="FunFam" id="3.10.450.50:FF:000003">
    <property type="entry name" value="Nuclear transport factor 2 family protein"/>
    <property type="match status" value="1"/>
</dbReference>
<feature type="region of interest" description="Disordered" evidence="3">
    <location>
        <begin position="381"/>
        <end position="475"/>
    </location>
</feature>
<protein>
    <recommendedName>
        <fullName evidence="8">G3BP-like protein</fullName>
    </recommendedName>
</protein>
<feature type="domain" description="NTF2" evidence="5">
    <location>
        <begin position="15"/>
        <end position="131"/>
    </location>
</feature>
<dbReference type="Proteomes" id="UP000631114">
    <property type="component" value="Unassembled WGS sequence"/>
</dbReference>
<feature type="compositionally biased region" description="Polar residues" evidence="3">
    <location>
        <begin position="454"/>
        <end position="475"/>
    </location>
</feature>
<dbReference type="Pfam" id="PF00076">
    <property type="entry name" value="RRM_1"/>
    <property type="match status" value="1"/>
</dbReference>
<dbReference type="EMBL" id="JADFTS010000008">
    <property type="protein sequence ID" value="KAF9591561.1"/>
    <property type="molecule type" value="Genomic_DNA"/>
</dbReference>
<dbReference type="InterPro" id="IPR032710">
    <property type="entry name" value="NTF2-like_dom_sf"/>
</dbReference>
<dbReference type="PANTHER" id="PTHR10693">
    <property type="entry name" value="RAS GTPASE-ACTIVATING PROTEIN-BINDING PROTEIN"/>
    <property type="match status" value="1"/>
</dbReference>
<evidence type="ECO:0000256" key="2">
    <source>
        <dbReference type="PROSITE-ProRule" id="PRU00176"/>
    </source>
</evidence>
<evidence type="ECO:0000259" key="4">
    <source>
        <dbReference type="PROSITE" id="PS50102"/>
    </source>
</evidence>
<evidence type="ECO:0000256" key="1">
    <source>
        <dbReference type="ARBA" id="ARBA00022884"/>
    </source>
</evidence>
<feature type="compositionally biased region" description="Gly residues" evidence="3">
    <location>
        <begin position="438"/>
        <end position="449"/>
    </location>
</feature>